<dbReference type="InterPro" id="IPR042070">
    <property type="entry name" value="PucR_C-HTH_sf"/>
</dbReference>
<evidence type="ECO:0000313" key="5">
    <source>
        <dbReference type="EMBL" id="UUY05944.1"/>
    </source>
</evidence>
<dbReference type="EMBL" id="CP088295">
    <property type="protein sequence ID" value="UUY05944.1"/>
    <property type="molecule type" value="Genomic_DNA"/>
</dbReference>
<evidence type="ECO:0000313" key="6">
    <source>
        <dbReference type="Proteomes" id="UP001058860"/>
    </source>
</evidence>
<feature type="domain" description="RsbT co-antagonist protein RsbRD N-terminal" evidence="3">
    <location>
        <begin position="35"/>
        <end position="170"/>
    </location>
</feature>
<dbReference type="PANTHER" id="PTHR33744:SF1">
    <property type="entry name" value="DNA-BINDING TRANSCRIPTIONAL ACTIVATOR ADER"/>
    <property type="match status" value="1"/>
</dbReference>
<accession>A0ABY5PMX0</accession>
<reference evidence="6" key="1">
    <citation type="submission" date="2021-11" db="EMBL/GenBank/DDBJ databases">
        <title>Cultivation dependent microbiological survey of springs from the worlds oldest radium mine currently devoted to the extraction of radon-saturated water.</title>
        <authorList>
            <person name="Kapinusova G."/>
            <person name="Smrhova T."/>
            <person name="Strejcek M."/>
            <person name="Suman J."/>
            <person name="Jani K."/>
            <person name="Pajer P."/>
            <person name="Uhlik O."/>
        </authorList>
    </citation>
    <scope>NUCLEOTIDE SEQUENCE [LARGE SCALE GENOMIC DNA]</scope>
    <source>
        <strain evidence="6">J379</strain>
    </source>
</reference>
<keyword evidence="6" id="KW-1185">Reference proteome</keyword>
<evidence type="ECO:0000259" key="3">
    <source>
        <dbReference type="Pfam" id="PF14361"/>
    </source>
</evidence>
<protein>
    <submittedName>
        <fullName evidence="5">Helix-turn-helix domain-containing protein</fullName>
    </submittedName>
</protein>
<proteinExistence type="inferred from homology"/>
<dbReference type="Pfam" id="PF13556">
    <property type="entry name" value="HTH_30"/>
    <property type="match status" value="1"/>
</dbReference>
<dbReference type="InterPro" id="IPR041522">
    <property type="entry name" value="CdaR_GGDEF"/>
</dbReference>
<evidence type="ECO:0000256" key="1">
    <source>
        <dbReference type="ARBA" id="ARBA00006754"/>
    </source>
</evidence>
<feature type="domain" description="PucR C-terminal helix-turn-helix" evidence="2">
    <location>
        <begin position="355"/>
        <end position="410"/>
    </location>
</feature>
<evidence type="ECO:0000259" key="2">
    <source>
        <dbReference type="Pfam" id="PF13556"/>
    </source>
</evidence>
<dbReference type="Pfam" id="PF17853">
    <property type="entry name" value="GGDEF_2"/>
    <property type="match status" value="1"/>
</dbReference>
<dbReference type="InterPro" id="IPR051448">
    <property type="entry name" value="CdaR-like_regulators"/>
</dbReference>
<evidence type="ECO:0000259" key="4">
    <source>
        <dbReference type="Pfam" id="PF17853"/>
    </source>
</evidence>
<organism evidence="5 6">
    <name type="scientific">Svornostia abyssi</name>
    <dbReference type="NCBI Taxonomy" id="2898438"/>
    <lineage>
        <taxon>Bacteria</taxon>
        <taxon>Bacillati</taxon>
        <taxon>Actinomycetota</taxon>
        <taxon>Thermoleophilia</taxon>
        <taxon>Solirubrobacterales</taxon>
        <taxon>Baekduiaceae</taxon>
        <taxon>Svornostia</taxon>
    </lineage>
</organism>
<dbReference type="InterPro" id="IPR025736">
    <property type="entry name" value="PucR_C-HTH_dom"/>
</dbReference>
<comment type="similarity">
    <text evidence="1">Belongs to the CdaR family.</text>
</comment>
<gene>
    <name evidence="5" type="ORF">LRS13_10625</name>
</gene>
<dbReference type="Pfam" id="PF14361">
    <property type="entry name" value="RsbRD_N"/>
    <property type="match status" value="1"/>
</dbReference>
<dbReference type="InterPro" id="IPR025751">
    <property type="entry name" value="RsbRD_N_dom"/>
</dbReference>
<feature type="domain" description="CdaR GGDEF-like" evidence="4">
    <location>
        <begin position="195"/>
        <end position="304"/>
    </location>
</feature>
<dbReference type="Proteomes" id="UP001058860">
    <property type="component" value="Chromosome"/>
</dbReference>
<sequence length="423" mass="45511">MAIVDSTPPETPAELQEGADDTRAFAGALLDETLAIAESTLAYLMAEMPELREDEQTQRYTLGTLISVFELGLTMVAFDVDVELTRAPATAIAHARHLARIGADTDDLMRYYRLSHAHFWQLAMSAPQLQAFDSDRHARVIQRLASFSHRFLDVMSTQVTAEHLAEQRRHQPGPRSSRDELLAVIAAGGDVGPAAAQSLGVAPDQPVICVLQAGTPTASSPDDVAACLTALSRDAAPLLLVTDAPERQLIGWVRGRARETARTLAHRVTEHAATTGIRVALGDVGHGVGALRTSYEQAVRAQRIAQLAGPFAGDVTSYPDIALVDLLTRDVPAARTFARAELGELASPDERDALLRHTLLTLFAVQFSHASAAAALAIHRNTLRQRLERAAERRGAEITARTAELHAALLLAELVPDAVLTDA</sequence>
<dbReference type="PANTHER" id="PTHR33744">
    <property type="entry name" value="CARBOHYDRATE DIACID REGULATOR"/>
    <property type="match status" value="1"/>
</dbReference>
<dbReference type="Gene3D" id="1.10.10.2840">
    <property type="entry name" value="PucR C-terminal helix-turn-helix domain"/>
    <property type="match status" value="1"/>
</dbReference>
<dbReference type="RefSeq" id="WP_353866382.1">
    <property type="nucleotide sequence ID" value="NZ_CP088295.1"/>
</dbReference>
<name>A0ABY5PMX0_9ACTN</name>